<reference evidence="1" key="2">
    <citation type="submission" date="2025-03" db="EMBL/GenBank/DDBJ databases">
        <authorList>
            <consortium name="ELIXIR-Norway"/>
            <consortium name="Elixir Norway"/>
        </authorList>
    </citation>
    <scope>NUCLEOTIDE SEQUENCE</scope>
</reference>
<dbReference type="EMBL" id="OX596093">
    <property type="protein sequence ID" value="CAN0571301.1"/>
    <property type="molecule type" value="Genomic_DNA"/>
</dbReference>
<gene>
    <name evidence="1" type="ORF">MRATA1EN22A_LOCUS28285</name>
</gene>
<name>A0AC60A9B3_RANTA</name>
<accession>A0AC60A9B3</accession>
<evidence type="ECO:0000313" key="1">
    <source>
        <dbReference type="EMBL" id="CAN0571301.1"/>
    </source>
</evidence>
<organism evidence="1 2">
    <name type="scientific">Rangifer tarandus platyrhynchus</name>
    <name type="common">Svalbard reindeer</name>
    <dbReference type="NCBI Taxonomy" id="3082113"/>
    <lineage>
        <taxon>Eukaryota</taxon>
        <taxon>Metazoa</taxon>
        <taxon>Chordata</taxon>
        <taxon>Craniata</taxon>
        <taxon>Vertebrata</taxon>
        <taxon>Euteleostomi</taxon>
        <taxon>Mammalia</taxon>
        <taxon>Eutheria</taxon>
        <taxon>Laurasiatheria</taxon>
        <taxon>Artiodactyla</taxon>
        <taxon>Ruminantia</taxon>
        <taxon>Pecora</taxon>
        <taxon>Cervidae</taxon>
        <taxon>Odocoileinae</taxon>
        <taxon>Rangifer</taxon>
    </lineage>
</organism>
<dbReference type="Proteomes" id="UP001162501">
    <property type="component" value="Chromosome 9"/>
</dbReference>
<proteinExistence type="predicted"/>
<sequence length="136" mass="14911">MTYFLGQGAKRALGREPVPPPVLPHPTCPPSPGPLSRSPSQASSRAPPFLHQGPHPPPEARSFILSPVSLVFLSLLNFSRIENRSLEARLHSASALVFCYLLQLSPVWTTEELSISAFPGFSSQSRLKQLDFKKPL</sequence>
<evidence type="ECO:0000313" key="2">
    <source>
        <dbReference type="Proteomes" id="UP001162501"/>
    </source>
</evidence>
<protein>
    <submittedName>
        <fullName evidence="1">Uncharacterized protein</fullName>
    </submittedName>
</protein>
<reference evidence="1" key="1">
    <citation type="submission" date="2023-05" db="EMBL/GenBank/DDBJ databases">
        <authorList>
            <consortium name="ELIXIR-Norway"/>
        </authorList>
    </citation>
    <scope>NUCLEOTIDE SEQUENCE</scope>
</reference>